<proteinExistence type="predicted"/>
<accession>A0A420EAG5</accession>
<dbReference type="Proteomes" id="UP000284395">
    <property type="component" value="Unassembled WGS sequence"/>
</dbReference>
<evidence type="ECO:0000313" key="1">
    <source>
        <dbReference type="EMBL" id="RKF17687.1"/>
    </source>
</evidence>
<keyword evidence="2" id="KW-1185">Reference proteome</keyword>
<comment type="caution">
    <text evidence="1">The sequence shown here is derived from an EMBL/GenBank/DDBJ whole genome shotgun (WGS) entry which is preliminary data.</text>
</comment>
<evidence type="ECO:0000313" key="2">
    <source>
        <dbReference type="Proteomes" id="UP000284395"/>
    </source>
</evidence>
<dbReference type="EMBL" id="RAPF01000012">
    <property type="protein sequence ID" value="RKF17687.1"/>
    <property type="molecule type" value="Genomic_DNA"/>
</dbReference>
<sequence length="114" mass="12958">MPMHRLRLHLTLSEKGSLIMRNWTETDAELTYLGKLADAIEVAGCVQFDDCVERVDNKDAQFYSVYFHYTPEWPGDPTGLAGAMCIADRNTLYEAKSFAQELANHFELPINICI</sequence>
<organism evidence="1 2">
    <name type="scientific">Altericroceibacterium spongiae</name>
    <dbReference type="NCBI Taxonomy" id="2320269"/>
    <lineage>
        <taxon>Bacteria</taxon>
        <taxon>Pseudomonadati</taxon>
        <taxon>Pseudomonadota</taxon>
        <taxon>Alphaproteobacteria</taxon>
        <taxon>Sphingomonadales</taxon>
        <taxon>Erythrobacteraceae</taxon>
        <taxon>Altericroceibacterium</taxon>
    </lineage>
</organism>
<name>A0A420EAG5_9SPHN</name>
<protein>
    <submittedName>
        <fullName evidence="1">Uncharacterized protein</fullName>
    </submittedName>
</protein>
<gene>
    <name evidence="1" type="ORF">D6851_15615</name>
</gene>
<reference evidence="1 2" key="1">
    <citation type="submission" date="2018-09" db="EMBL/GenBank/DDBJ databases">
        <title>Altererythrobacter spongiae sp. nov., isolated from a marine sponge.</title>
        <authorList>
            <person name="Zhuang L."/>
            <person name="Luo L."/>
        </authorList>
    </citation>
    <scope>NUCLEOTIDE SEQUENCE [LARGE SCALE GENOMIC DNA]</scope>
    <source>
        <strain evidence="1 2">HN-Y73</strain>
    </source>
</reference>
<dbReference type="AlphaFoldDB" id="A0A420EAG5"/>